<feature type="non-terminal residue" evidence="1">
    <location>
        <position position="35"/>
    </location>
</feature>
<name>X1MM51_9ZZZZ</name>
<reference evidence="1" key="1">
    <citation type="journal article" date="2014" name="Front. Microbiol.">
        <title>High frequency of phylogenetically diverse reductive dehalogenase-homologous genes in deep subseafloor sedimentary metagenomes.</title>
        <authorList>
            <person name="Kawai M."/>
            <person name="Futagami T."/>
            <person name="Toyoda A."/>
            <person name="Takaki Y."/>
            <person name="Nishi S."/>
            <person name="Hori S."/>
            <person name="Arai W."/>
            <person name="Tsubouchi T."/>
            <person name="Morono Y."/>
            <person name="Uchiyama I."/>
            <person name="Ito T."/>
            <person name="Fujiyama A."/>
            <person name="Inagaki F."/>
            <person name="Takami H."/>
        </authorList>
    </citation>
    <scope>NUCLEOTIDE SEQUENCE</scope>
    <source>
        <strain evidence="1">Expedition CK06-06</strain>
    </source>
</reference>
<dbReference type="AlphaFoldDB" id="X1MM51"/>
<organism evidence="1">
    <name type="scientific">marine sediment metagenome</name>
    <dbReference type="NCBI Taxonomy" id="412755"/>
    <lineage>
        <taxon>unclassified sequences</taxon>
        <taxon>metagenomes</taxon>
        <taxon>ecological metagenomes</taxon>
    </lineage>
</organism>
<comment type="caution">
    <text evidence="1">The sequence shown here is derived from an EMBL/GenBank/DDBJ whole genome shotgun (WGS) entry which is preliminary data.</text>
</comment>
<gene>
    <name evidence="1" type="ORF">S06H3_27149</name>
</gene>
<evidence type="ECO:0000313" key="1">
    <source>
        <dbReference type="EMBL" id="GAI32378.1"/>
    </source>
</evidence>
<proteinExistence type="predicted"/>
<sequence length="35" mass="3964">MIEPGKTYRIKGESKYFLAKYGSSNPEIVIEEAVD</sequence>
<accession>X1MM51</accession>
<dbReference type="EMBL" id="BARV01015733">
    <property type="protein sequence ID" value="GAI32378.1"/>
    <property type="molecule type" value="Genomic_DNA"/>
</dbReference>
<protein>
    <submittedName>
        <fullName evidence="1">Uncharacterized protein</fullName>
    </submittedName>
</protein>